<accession>A0A699TP54</accession>
<evidence type="ECO:0000313" key="1">
    <source>
        <dbReference type="EMBL" id="GFD11231.1"/>
    </source>
</evidence>
<dbReference type="AlphaFoldDB" id="A0A699TP54"/>
<comment type="caution">
    <text evidence="1">The sequence shown here is derived from an EMBL/GenBank/DDBJ whole genome shotgun (WGS) entry which is preliminary data.</text>
</comment>
<reference evidence="1" key="1">
    <citation type="journal article" date="2019" name="Sci. Rep.">
        <title>Draft genome of Tanacetum cinerariifolium, the natural source of mosquito coil.</title>
        <authorList>
            <person name="Yamashiro T."/>
            <person name="Shiraishi A."/>
            <person name="Satake H."/>
            <person name="Nakayama K."/>
        </authorList>
    </citation>
    <scope>NUCLEOTIDE SEQUENCE</scope>
</reference>
<organism evidence="1">
    <name type="scientific">Tanacetum cinerariifolium</name>
    <name type="common">Dalmatian daisy</name>
    <name type="synonym">Chrysanthemum cinerariifolium</name>
    <dbReference type="NCBI Taxonomy" id="118510"/>
    <lineage>
        <taxon>Eukaryota</taxon>
        <taxon>Viridiplantae</taxon>
        <taxon>Streptophyta</taxon>
        <taxon>Embryophyta</taxon>
        <taxon>Tracheophyta</taxon>
        <taxon>Spermatophyta</taxon>
        <taxon>Magnoliopsida</taxon>
        <taxon>eudicotyledons</taxon>
        <taxon>Gunneridae</taxon>
        <taxon>Pentapetalae</taxon>
        <taxon>asterids</taxon>
        <taxon>campanulids</taxon>
        <taxon>Asterales</taxon>
        <taxon>Asteraceae</taxon>
        <taxon>Asteroideae</taxon>
        <taxon>Anthemideae</taxon>
        <taxon>Anthemidinae</taxon>
        <taxon>Tanacetum</taxon>
    </lineage>
</organism>
<protein>
    <submittedName>
        <fullName evidence="1">Uncharacterized protein</fullName>
    </submittedName>
</protein>
<feature type="non-terminal residue" evidence="1">
    <location>
        <position position="1"/>
    </location>
</feature>
<name>A0A699TP54_TANCI</name>
<dbReference type="EMBL" id="BKCJ011257764">
    <property type="protein sequence ID" value="GFD11231.1"/>
    <property type="molecule type" value="Genomic_DNA"/>
</dbReference>
<sequence length="72" mass="7637">RLRFNKAQGGRFVAGKGGEGWGGCDGGGETYGGNFGFECYSSCYSNGGEDGSCYKFGRLTILVPPLVRDYHG</sequence>
<proteinExistence type="predicted"/>
<gene>
    <name evidence="1" type="ORF">Tci_883200</name>
</gene>